<gene>
    <name evidence="2 3 4" type="primary">TEX264</name>
</gene>
<dbReference type="GO" id="GO:0005657">
    <property type="term" value="C:replication fork"/>
    <property type="evidence" value="ECO:0007669"/>
    <property type="project" value="TreeGrafter"/>
</dbReference>
<organism evidence="1 4">
    <name type="scientific">Panthera pardus</name>
    <name type="common">Leopard</name>
    <name type="synonym">Felis pardus</name>
    <dbReference type="NCBI Taxonomy" id="9691"/>
    <lineage>
        <taxon>Eukaryota</taxon>
        <taxon>Metazoa</taxon>
        <taxon>Chordata</taxon>
        <taxon>Craniata</taxon>
        <taxon>Vertebrata</taxon>
        <taxon>Euteleostomi</taxon>
        <taxon>Mammalia</taxon>
        <taxon>Eutheria</taxon>
        <taxon>Laurasiatheria</taxon>
        <taxon>Carnivora</taxon>
        <taxon>Feliformia</taxon>
        <taxon>Felidae</taxon>
        <taxon>Pantherinae</taxon>
        <taxon>Panthera</taxon>
    </lineage>
</organism>
<evidence type="ECO:0000313" key="1">
    <source>
        <dbReference type="Proteomes" id="UP001165780"/>
    </source>
</evidence>
<dbReference type="CTD" id="51368"/>
<accession>A0A9V1E285</accession>
<dbReference type="SUPFAM" id="SSF55136">
    <property type="entry name" value="Probable bacterial effector-binding domain"/>
    <property type="match status" value="1"/>
</dbReference>
<dbReference type="GO" id="GO:0061709">
    <property type="term" value="P:reticulophagy"/>
    <property type="evidence" value="ECO:0007669"/>
    <property type="project" value="TreeGrafter"/>
</dbReference>
<keyword evidence="1" id="KW-1185">Reference proteome</keyword>
<sequence>MSDLLLLGLIVGLTLLLLLTLLAFAGYSGLLSGVVVSAGSPPIRNVTVAYKFHVGPYSETGRLFTESCSVSPKLRSIAVYYDNPHMVPPEKCRCAVGSILSEGEESPSSELIQLYQKFGFKVFSFPAPSHVVTATFPYTSTLSIWLATRRVHPALDAYIKGRKLCAHPRLEIYQQDQIYFMCPLARQGDFYVPEVKETERKSRGPTEATDAQMDGTDTWIHVDVDLHMLPLATQIQRPCLDSLQMQQGVPLETELTDSWMLMGGGCSCLGKASLGWGSSGSKPGTGSGRYRGEQVVLLSPGMEPSQKKDAFSLLKSSQRACRGQPEDQCLPLPPEPAFISQVQASWWFACSQPPSLPSPLRPWAVPRSKGACW</sequence>
<dbReference type="RefSeq" id="XP_019272562.1">
    <property type="nucleotide sequence ID" value="XM_019417017.2"/>
</dbReference>
<dbReference type="Gene3D" id="3.20.80.10">
    <property type="entry name" value="Regulatory factor, effector binding domain"/>
    <property type="match status" value="1"/>
</dbReference>
<dbReference type="OrthoDB" id="2140079at2759"/>
<evidence type="ECO:0000313" key="2">
    <source>
        <dbReference type="RefSeq" id="XP_019272561.1"/>
    </source>
</evidence>
<evidence type="ECO:0000313" key="3">
    <source>
        <dbReference type="RefSeq" id="XP_019272562.1"/>
    </source>
</evidence>
<dbReference type="AlphaFoldDB" id="A0A9V1E285"/>
<dbReference type="InterPro" id="IPR011256">
    <property type="entry name" value="Reg_factor_effector_dom_sf"/>
</dbReference>
<dbReference type="GO" id="GO:0005789">
    <property type="term" value="C:endoplasmic reticulum membrane"/>
    <property type="evidence" value="ECO:0007669"/>
    <property type="project" value="TreeGrafter"/>
</dbReference>
<dbReference type="Proteomes" id="UP001165780">
    <property type="component" value="Unplaced"/>
</dbReference>
<dbReference type="GO" id="GO:0000421">
    <property type="term" value="C:autophagosome membrane"/>
    <property type="evidence" value="ECO:0007669"/>
    <property type="project" value="TreeGrafter"/>
</dbReference>
<dbReference type="RefSeq" id="XP_019272561.1">
    <property type="nucleotide sequence ID" value="XM_019417016.2"/>
</dbReference>
<name>A0A9V1E285_PANPR</name>
<dbReference type="GO" id="GO:0005634">
    <property type="term" value="C:nucleus"/>
    <property type="evidence" value="ECO:0007669"/>
    <property type="project" value="TreeGrafter"/>
</dbReference>
<dbReference type="PANTHER" id="PTHR15949:SF3">
    <property type="entry name" value="TESTIS-EXPRESSED PROTEIN 264"/>
    <property type="match status" value="1"/>
</dbReference>
<protein>
    <submittedName>
        <fullName evidence="2 3">Testis-expressed protein 264 isoform X1</fullName>
    </submittedName>
</protein>
<dbReference type="GeneID" id="109247875"/>
<evidence type="ECO:0000313" key="4">
    <source>
        <dbReference type="RefSeq" id="XP_019272564.1"/>
    </source>
</evidence>
<dbReference type="RefSeq" id="XP_019272564.1">
    <property type="nucleotide sequence ID" value="XM_019417019.2"/>
</dbReference>
<proteinExistence type="predicted"/>
<dbReference type="PANTHER" id="PTHR15949">
    <property type="entry name" value="TESTIS-EXPRESSED PROTEIN 264"/>
    <property type="match status" value="1"/>
</dbReference>
<reference evidence="2 3" key="1">
    <citation type="submission" date="2025-04" db="UniProtKB">
        <authorList>
            <consortium name="RefSeq"/>
        </authorList>
    </citation>
    <scope>IDENTIFICATION</scope>
    <source>
        <tissue evidence="2 3">Whole blood</tissue>
    </source>
</reference>
<dbReference type="GO" id="GO:0106300">
    <property type="term" value="P:protein-DNA covalent cross-linking repair"/>
    <property type="evidence" value="ECO:0007669"/>
    <property type="project" value="TreeGrafter"/>
</dbReference>